<evidence type="ECO:0000313" key="1">
    <source>
        <dbReference type="EMBL" id="WMV77663.1"/>
    </source>
</evidence>
<keyword evidence="2" id="KW-1185">Reference proteome</keyword>
<sequence>MSCVYKNDDCLKSAEVETAIQLHRALKFVKMKSLEGRKLILAVAAAKHG</sequence>
<accession>A0ABY9QFI4</accession>
<gene>
    <name evidence="1" type="ORF">HSX42_07960</name>
</gene>
<organism evidence="1 2">
    <name type="scientific">Geobacillus thermodenitrificans</name>
    <dbReference type="NCBI Taxonomy" id="33940"/>
    <lineage>
        <taxon>Bacteria</taxon>
        <taxon>Bacillati</taxon>
        <taxon>Bacillota</taxon>
        <taxon>Bacilli</taxon>
        <taxon>Bacillales</taxon>
        <taxon>Anoxybacillaceae</taxon>
        <taxon>Geobacillus</taxon>
    </lineage>
</organism>
<reference evidence="1 2" key="1">
    <citation type="submission" date="2023-08" db="EMBL/GenBank/DDBJ databases">
        <title>Complete genome sequence of Geobacillus thermodenitrificans K1041, a genetically tractable strain representative of the genus Geobacillus.</title>
        <authorList>
            <person name="Kani S."/>
            <person name="Suzuki H."/>
        </authorList>
    </citation>
    <scope>NUCLEOTIDE SEQUENCE [LARGE SCALE GENOMIC DNA]</scope>
    <source>
        <strain evidence="1 2">K1041</strain>
    </source>
</reference>
<proteinExistence type="predicted"/>
<dbReference type="RefSeq" id="WP_190300632.1">
    <property type="nucleotide sequence ID" value="NZ_CP133461.1"/>
</dbReference>
<name>A0ABY9QFI4_GEOTD</name>
<evidence type="ECO:0000313" key="2">
    <source>
        <dbReference type="Proteomes" id="UP001297580"/>
    </source>
</evidence>
<protein>
    <submittedName>
        <fullName evidence="1">Uncharacterized protein</fullName>
    </submittedName>
</protein>
<dbReference type="EMBL" id="CP133461">
    <property type="protein sequence ID" value="WMV77663.1"/>
    <property type="molecule type" value="Genomic_DNA"/>
</dbReference>
<dbReference type="Proteomes" id="UP001297580">
    <property type="component" value="Chromosome"/>
</dbReference>